<evidence type="ECO:0000313" key="6">
    <source>
        <dbReference type="Proteomes" id="UP001497516"/>
    </source>
</evidence>
<gene>
    <name evidence="5" type="ORF">LTRI10_LOCUS36443</name>
</gene>
<comment type="subcellular location">
    <subcellularLocation>
        <location evidence="1">Nucleus</location>
    </subcellularLocation>
</comment>
<name>A0AAV2FEG9_9ROSI</name>
<evidence type="ECO:0000256" key="3">
    <source>
        <dbReference type="ARBA" id="ARBA00023242"/>
    </source>
</evidence>
<reference evidence="5 6" key="1">
    <citation type="submission" date="2024-04" db="EMBL/GenBank/DDBJ databases">
        <authorList>
            <person name="Fracassetti M."/>
        </authorList>
    </citation>
    <scope>NUCLEOTIDE SEQUENCE [LARGE SCALE GENOMIC DNA]</scope>
</reference>
<organism evidence="5 6">
    <name type="scientific">Linum trigynum</name>
    <dbReference type="NCBI Taxonomy" id="586398"/>
    <lineage>
        <taxon>Eukaryota</taxon>
        <taxon>Viridiplantae</taxon>
        <taxon>Streptophyta</taxon>
        <taxon>Embryophyta</taxon>
        <taxon>Tracheophyta</taxon>
        <taxon>Spermatophyta</taxon>
        <taxon>Magnoliopsida</taxon>
        <taxon>eudicotyledons</taxon>
        <taxon>Gunneridae</taxon>
        <taxon>Pentapetalae</taxon>
        <taxon>rosids</taxon>
        <taxon>fabids</taxon>
        <taxon>Malpighiales</taxon>
        <taxon>Linaceae</taxon>
        <taxon>Linum</taxon>
    </lineage>
</organism>
<keyword evidence="6" id="KW-1185">Reference proteome</keyword>
<dbReference type="PANTHER" id="PTHR13375">
    <property type="entry name" value="FMS INTERACTING PROTEIN"/>
    <property type="match status" value="1"/>
</dbReference>
<feature type="region of interest" description="Disordered" evidence="4">
    <location>
        <begin position="278"/>
        <end position="326"/>
    </location>
</feature>
<proteinExistence type="inferred from homology"/>
<evidence type="ECO:0008006" key="7">
    <source>
        <dbReference type="Google" id="ProtNLM"/>
    </source>
</evidence>
<evidence type="ECO:0000256" key="2">
    <source>
        <dbReference type="ARBA" id="ARBA00008044"/>
    </source>
</evidence>
<evidence type="ECO:0000256" key="1">
    <source>
        <dbReference type="ARBA" id="ARBA00004123"/>
    </source>
</evidence>
<dbReference type="EMBL" id="OZ034819">
    <property type="protein sequence ID" value="CAL1396055.1"/>
    <property type="molecule type" value="Genomic_DNA"/>
</dbReference>
<dbReference type="GO" id="GO:0003729">
    <property type="term" value="F:mRNA binding"/>
    <property type="evidence" value="ECO:0007669"/>
    <property type="project" value="TreeGrafter"/>
</dbReference>
<dbReference type="PANTHER" id="PTHR13375:SF3">
    <property type="entry name" value="THO COMPLEX SUBUNIT 5 HOMOLOG"/>
    <property type="match status" value="1"/>
</dbReference>
<dbReference type="Proteomes" id="UP001497516">
    <property type="component" value="Chromosome 6"/>
</dbReference>
<keyword evidence="3" id="KW-0539">Nucleus</keyword>
<evidence type="ECO:0000256" key="4">
    <source>
        <dbReference type="SAM" id="MobiDB-lite"/>
    </source>
</evidence>
<dbReference type="GO" id="GO:0006406">
    <property type="term" value="P:mRNA export from nucleus"/>
    <property type="evidence" value="ECO:0007669"/>
    <property type="project" value="TreeGrafter"/>
</dbReference>
<dbReference type="GO" id="GO:0000445">
    <property type="term" value="C:THO complex part of transcription export complex"/>
    <property type="evidence" value="ECO:0007669"/>
    <property type="project" value="TreeGrafter"/>
</dbReference>
<accession>A0AAV2FEG9</accession>
<dbReference type="Pfam" id="PF09766">
    <property type="entry name" value="FmiP_Thoc5"/>
    <property type="match status" value="1"/>
</dbReference>
<evidence type="ECO:0000313" key="5">
    <source>
        <dbReference type="EMBL" id="CAL1396055.1"/>
    </source>
</evidence>
<comment type="similarity">
    <text evidence="2">Belongs to the THOC5 family.</text>
</comment>
<protein>
    <recommendedName>
        <fullName evidence="7">THO complex subunit 5</fullName>
    </recommendedName>
</protein>
<sequence>MMMEDGEIAEAVAMEEDLLLLKNGKSAYDRLRESKASVEEIVSQILSVKKDGNSKSQLRELVTQTFLHFVTLRQANRSILLHEDRVKMETEKAKAPVDFTTLQLHNLMYEKGHYVKAIKACKDFKSKYPDIDLVPEEEFFRDAPEDIKSSVLSSDGSHNLMLKRLNYELHQRKELCKLREKLELQKKSLAEMIANRKKFLSSLPSHLKSLKKASLPVQNQLGVPHTKKLKQHSSAELLPPPLYVIYSQLVAQKEAFGEEIDLEIIGSLKDAQTFARKQANKENSASANVETLRVEDDVPDDEDDAQRRRKRPKRAPSKENPDQTGIHQVHPLKLILHVLDDEASDPKSAKLISLKFEYLLKLNVVCVGLEGSLEVAENSILCNLFPDDTGSELPHQSAKLTTGCSLSFDEKRTSRPYKWAQHLAGIDFLPEIAPLLGSHETTSGETSKTDVVSGLSLYRQQNRVETIVQRIRSRIRAQLALAEQLDSLMKLKWPSLSCESVPWALHTSLCSLDGWSSIGPPPNHLSLHTEHVEESMNIDTDGQTGTSKEGSKVLREDGELPSLLKAGSIVANDVKQLTSTPKVSSSAERSRQLSLISKTVVSPFSKRKSHSFNKYDEDIDPTFLDFDSDHDELPSNEHTEEMVPIQRLDLSLDSWVDFGTKEYSLILVRAVGEGRNVKLKAKIKISMEYPLWPPLFSVDLLNSEGSQDGGDNGSRWYNELRGIEAEVNLNILKLVPSDEENNILAHHVHRLAMLFDYLMDDEASSPGQKNTHVVGFGLSKPASGTILARSHRGRDRRRMISWKDMDSKSGNL</sequence>
<dbReference type="AlphaFoldDB" id="A0AAV2FEG9"/>
<dbReference type="InterPro" id="IPR019163">
    <property type="entry name" value="THO_Thoc5"/>
</dbReference>